<accession>A0AAX3N0C2</accession>
<dbReference type="EMBL" id="CP118101">
    <property type="protein sequence ID" value="WDH83286.1"/>
    <property type="molecule type" value="Genomic_DNA"/>
</dbReference>
<name>A0AAX3N0C2_9BACL</name>
<reference evidence="3" key="1">
    <citation type="submission" date="2023-02" db="EMBL/GenBank/DDBJ databases">
        <title>Pathogen: clinical or host-associated sample.</title>
        <authorList>
            <person name="Hergert J."/>
            <person name="Casey R."/>
            <person name="Wagner J."/>
            <person name="Young E.L."/>
            <person name="Oakeson K.F."/>
        </authorList>
    </citation>
    <scope>NUCLEOTIDE SEQUENCE</scope>
    <source>
        <strain evidence="3">2022CK-00830</strain>
    </source>
</reference>
<dbReference type="RefSeq" id="WP_274359418.1">
    <property type="nucleotide sequence ID" value="NZ_CP118101.1"/>
</dbReference>
<dbReference type="Proteomes" id="UP001220962">
    <property type="component" value="Chromosome"/>
</dbReference>
<feature type="chain" id="PRO_5043410542" description="Secreted protein" evidence="2">
    <location>
        <begin position="19"/>
        <end position="59"/>
    </location>
</feature>
<evidence type="ECO:0000256" key="2">
    <source>
        <dbReference type="SAM" id="SignalP"/>
    </source>
</evidence>
<feature type="signal peptide" evidence="2">
    <location>
        <begin position="1"/>
        <end position="18"/>
    </location>
</feature>
<evidence type="ECO:0008006" key="5">
    <source>
        <dbReference type="Google" id="ProtNLM"/>
    </source>
</evidence>
<proteinExistence type="predicted"/>
<evidence type="ECO:0000313" key="4">
    <source>
        <dbReference type="Proteomes" id="UP001220962"/>
    </source>
</evidence>
<feature type="compositionally biased region" description="Polar residues" evidence="1">
    <location>
        <begin position="46"/>
        <end position="59"/>
    </location>
</feature>
<evidence type="ECO:0000256" key="1">
    <source>
        <dbReference type="SAM" id="MobiDB-lite"/>
    </source>
</evidence>
<dbReference type="AlphaFoldDB" id="A0AAX3N0C2"/>
<evidence type="ECO:0000313" key="3">
    <source>
        <dbReference type="EMBL" id="WDH83286.1"/>
    </source>
</evidence>
<protein>
    <recommendedName>
        <fullName evidence="5">Secreted protein</fullName>
    </recommendedName>
</protein>
<feature type="region of interest" description="Disordered" evidence="1">
    <location>
        <begin position="25"/>
        <end position="59"/>
    </location>
</feature>
<organism evidence="3 4">
    <name type="scientific">Paenibacillus urinalis</name>
    <dbReference type="NCBI Taxonomy" id="521520"/>
    <lineage>
        <taxon>Bacteria</taxon>
        <taxon>Bacillati</taxon>
        <taxon>Bacillota</taxon>
        <taxon>Bacilli</taxon>
        <taxon>Bacillales</taxon>
        <taxon>Paenibacillaceae</taxon>
        <taxon>Paenibacillus</taxon>
    </lineage>
</organism>
<keyword evidence="2" id="KW-0732">Signal</keyword>
<gene>
    <name evidence="3" type="ORF">PUW23_03300</name>
</gene>
<sequence>MKKWIRIAALVAAYTVLAGHTSCEDIKPRPGQTVKPDESAAMEGKGSSTAAQNEIQPAL</sequence>